<dbReference type="PANTHER" id="PTHR22926">
    <property type="entry name" value="PHOSPHO-N-ACETYLMURAMOYL-PENTAPEPTIDE-TRANSFERASE"/>
    <property type="match status" value="1"/>
</dbReference>
<proteinExistence type="predicted"/>
<evidence type="ECO:0000256" key="8">
    <source>
        <dbReference type="SAM" id="Phobius"/>
    </source>
</evidence>
<evidence type="ECO:0000256" key="4">
    <source>
        <dbReference type="ARBA" id="ARBA00022692"/>
    </source>
</evidence>
<feature type="transmembrane region" description="Helical" evidence="8">
    <location>
        <begin position="38"/>
        <end position="61"/>
    </location>
</feature>
<evidence type="ECO:0000256" key="6">
    <source>
        <dbReference type="ARBA" id="ARBA00023136"/>
    </source>
</evidence>
<dbReference type="GO" id="GO:0044038">
    <property type="term" value="P:cell wall macromolecule biosynthetic process"/>
    <property type="evidence" value="ECO:0007669"/>
    <property type="project" value="TreeGrafter"/>
</dbReference>
<keyword evidence="7" id="KW-0460">Magnesium</keyword>
<comment type="subcellular location">
    <subcellularLocation>
        <location evidence="1">Cell membrane</location>
        <topology evidence="1">Multi-pass membrane protein</topology>
    </subcellularLocation>
</comment>
<feature type="transmembrane region" description="Helical" evidence="8">
    <location>
        <begin position="67"/>
        <end position="89"/>
    </location>
</feature>
<dbReference type="OrthoDB" id="2679245at2"/>
<comment type="caution">
    <text evidence="9">The sequence shown here is derived from an EMBL/GenBank/DDBJ whole genome shotgun (WGS) entry which is preliminary data.</text>
</comment>
<dbReference type="GO" id="GO:0046872">
    <property type="term" value="F:metal ion binding"/>
    <property type="evidence" value="ECO:0007669"/>
    <property type="project" value="UniProtKB-KW"/>
</dbReference>
<protein>
    <submittedName>
        <fullName evidence="9">UDP-N-acetylmuramyl pentapeptide phosphotransferase/UDP-N-acetylglucosamine-1-phosphate transferase</fullName>
    </submittedName>
</protein>
<keyword evidence="2" id="KW-1003">Cell membrane</keyword>
<name>A0A4R2THI4_9FIRM</name>
<dbReference type="InterPro" id="IPR000715">
    <property type="entry name" value="Glycosyl_transferase_4"/>
</dbReference>
<comment type="cofactor">
    <cofactor evidence="7">
        <name>Mg(2+)</name>
        <dbReference type="ChEBI" id="CHEBI:18420"/>
    </cofactor>
</comment>
<feature type="binding site" evidence="7">
    <location>
        <position position="152"/>
    </location>
    <ligand>
        <name>Mg(2+)</name>
        <dbReference type="ChEBI" id="CHEBI:18420"/>
    </ligand>
</feature>
<feature type="transmembrane region" description="Helical" evidence="8">
    <location>
        <begin position="166"/>
        <end position="196"/>
    </location>
</feature>
<dbReference type="AlphaFoldDB" id="A0A4R2THI4"/>
<keyword evidence="3 9" id="KW-0808">Transferase</keyword>
<dbReference type="GO" id="GO:0071555">
    <property type="term" value="P:cell wall organization"/>
    <property type="evidence" value="ECO:0007669"/>
    <property type="project" value="TreeGrafter"/>
</dbReference>
<dbReference type="PANTHER" id="PTHR22926:SF3">
    <property type="entry name" value="UNDECAPRENYL-PHOSPHATE ALPHA-N-ACETYLGLUCOSAMINYL 1-PHOSPHATE TRANSFERASE"/>
    <property type="match status" value="1"/>
</dbReference>
<evidence type="ECO:0000256" key="7">
    <source>
        <dbReference type="PIRSR" id="PIRSR600715-1"/>
    </source>
</evidence>
<keyword evidence="7" id="KW-0479">Metal-binding</keyword>
<evidence type="ECO:0000256" key="2">
    <source>
        <dbReference type="ARBA" id="ARBA00022475"/>
    </source>
</evidence>
<dbReference type="Proteomes" id="UP000295504">
    <property type="component" value="Unassembled WGS sequence"/>
</dbReference>
<evidence type="ECO:0000313" key="9">
    <source>
        <dbReference type="EMBL" id="TCQ02938.1"/>
    </source>
</evidence>
<keyword evidence="5 8" id="KW-1133">Transmembrane helix</keyword>
<feature type="binding site" evidence="7">
    <location>
        <position position="208"/>
    </location>
    <ligand>
        <name>Mg(2+)</name>
        <dbReference type="ChEBI" id="CHEBI:18420"/>
    </ligand>
</feature>
<evidence type="ECO:0000256" key="3">
    <source>
        <dbReference type="ARBA" id="ARBA00022679"/>
    </source>
</evidence>
<evidence type="ECO:0000256" key="1">
    <source>
        <dbReference type="ARBA" id="ARBA00004651"/>
    </source>
</evidence>
<reference evidence="9 10" key="1">
    <citation type="submission" date="2019-03" db="EMBL/GenBank/DDBJ databases">
        <title>Genomic Encyclopedia of Type Strains, Phase IV (KMG-IV): sequencing the most valuable type-strain genomes for metagenomic binning, comparative biology and taxonomic classification.</title>
        <authorList>
            <person name="Goeker M."/>
        </authorList>
    </citation>
    <scope>NUCLEOTIDE SEQUENCE [LARGE SCALE GENOMIC DNA]</scope>
    <source>
        <strain evidence="9 10">DSM 100013</strain>
    </source>
</reference>
<feature type="transmembrane region" description="Helical" evidence="8">
    <location>
        <begin position="109"/>
        <end position="131"/>
    </location>
</feature>
<evidence type="ECO:0000256" key="5">
    <source>
        <dbReference type="ARBA" id="ARBA00022989"/>
    </source>
</evidence>
<dbReference type="GO" id="GO:0016780">
    <property type="term" value="F:phosphotransferase activity, for other substituted phosphate groups"/>
    <property type="evidence" value="ECO:0007669"/>
    <property type="project" value="InterPro"/>
</dbReference>
<dbReference type="GO" id="GO:0005886">
    <property type="term" value="C:plasma membrane"/>
    <property type="evidence" value="ECO:0007669"/>
    <property type="project" value="UniProtKB-SubCell"/>
</dbReference>
<accession>A0A4R2THI4</accession>
<dbReference type="EMBL" id="SLYC01000012">
    <property type="protein sequence ID" value="TCQ02938.1"/>
    <property type="molecule type" value="Genomic_DNA"/>
</dbReference>
<feature type="transmembrane region" description="Helical" evidence="8">
    <location>
        <begin position="6"/>
        <end position="26"/>
    </location>
</feature>
<gene>
    <name evidence="9" type="ORF">EDD79_101268</name>
</gene>
<evidence type="ECO:0000313" key="10">
    <source>
        <dbReference type="Proteomes" id="UP000295504"/>
    </source>
</evidence>
<feature type="transmembrane region" description="Helical" evidence="8">
    <location>
        <begin position="137"/>
        <end position="154"/>
    </location>
</feature>
<dbReference type="RefSeq" id="WP_132848237.1">
    <property type="nucleotide sequence ID" value="NZ_CP058648.1"/>
</dbReference>
<keyword evidence="4 8" id="KW-0812">Transmembrane</keyword>
<organism evidence="9 10">
    <name type="scientific">Serpentinicella alkaliphila</name>
    <dbReference type="NCBI Taxonomy" id="1734049"/>
    <lineage>
        <taxon>Bacteria</taxon>
        <taxon>Bacillati</taxon>
        <taxon>Bacillota</taxon>
        <taxon>Clostridia</taxon>
        <taxon>Peptostreptococcales</taxon>
        <taxon>Natronincolaceae</taxon>
        <taxon>Serpentinicella</taxon>
    </lineage>
</organism>
<dbReference type="Pfam" id="PF00953">
    <property type="entry name" value="Glycos_transf_4"/>
    <property type="match status" value="1"/>
</dbReference>
<keyword evidence="6 8" id="KW-0472">Membrane</keyword>
<feature type="transmembrane region" description="Helical" evidence="8">
    <location>
        <begin position="216"/>
        <end position="244"/>
    </location>
</feature>
<keyword evidence="10" id="KW-1185">Reference proteome</keyword>
<sequence length="269" mass="29947">MNLIILFISGINTLLFLPIIRNLLLSNKQVAKNYKGQSIPIGMGISFVFVMLVNSIIIFIVMDINHFYLLTILIGILTMSFIGIIDDLIGNRDSLGFKGHIKSFFKSIVTTGFLKLLIGGLVAIFISLYYSSGLSELLINILLICLFTNLINLFDLRPGRAIKICLLLAIILFLIGVPKDLEIILVSIVGFCLVYLPQDIKALSMMGDVGSNPLGISLGIVTITSLEFYYKIVVLTLLVLLHLFAEKYSITKSIENNRILKFLDDLGRR</sequence>